<gene>
    <name evidence="4" type="primary">LOC106164121</name>
</gene>
<feature type="region of interest" description="Disordered" evidence="2">
    <location>
        <begin position="147"/>
        <end position="183"/>
    </location>
</feature>
<organism evidence="3 4">
    <name type="scientific">Lingula anatina</name>
    <name type="common">Brachiopod</name>
    <name type="synonym">Lingula unguis</name>
    <dbReference type="NCBI Taxonomy" id="7574"/>
    <lineage>
        <taxon>Eukaryota</taxon>
        <taxon>Metazoa</taxon>
        <taxon>Spiralia</taxon>
        <taxon>Lophotrochozoa</taxon>
        <taxon>Brachiopoda</taxon>
        <taxon>Linguliformea</taxon>
        <taxon>Lingulata</taxon>
        <taxon>Lingulida</taxon>
        <taxon>Linguloidea</taxon>
        <taxon>Lingulidae</taxon>
        <taxon>Lingula</taxon>
    </lineage>
</organism>
<accession>A0A1S3IGI6</accession>
<evidence type="ECO:0000313" key="4">
    <source>
        <dbReference type="RefSeq" id="XP_013397375.1"/>
    </source>
</evidence>
<feature type="compositionally biased region" description="Acidic residues" evidence="2">
    <location>
        <begin position="159"/>
        <end position="169"/>
    </location>
</feature>
<name>A0A1S3IGI6_LINAN</name>
<dbReference type="RefSeq" id="XP_013397375.1">
    <property type="nucleotide sequence ID" value="XM_013541921.1"/>
</dbReference>
<dbReference type="OrthoDB" id="5985033at2759"/>
<evidence type="ECO:0000313" key="3">
    <source>
        <dbReference type="Proteomes" id="UP000085678"/>
    </source>
</evidence>
<feature type="coiled-coil region" evidence="1">
    <location>
        <begin position="192"/>
        <end position="219"/>
    </location>
</feature>
<proteinExistence type="predicted"/>
<evidence type="ECO:0000256" key="1">
    <source>
        <dbReference type="SAM" id="Coils"/>
    </source>
</evidence>
<feature type="coiled-coil region" evidence="1">
    <location>
        <begin position="80"/>
        <end position="107"/>
    </location>
</feature>
<dbReference type="GeneID" id="106164121"/>
<sequence>MSAKKKSIIFTDDIDEMLLKEVNFYNPFKTPARWTEVAESLTGLLELTSPCTARTVKERTVRIIAKWKSSELASQKASGIQQDYTELQKLMIDVTELEKEAEIEIAEKRKTTNPKMKAKTDAEKLKEGKAVRDKALLCFSKKGKLDGVKDEMNERPEQETENQDSDTGDVEPPKPKKIKKKAKEDPLLSILARKLELDELKEQRKMQELEIRKQESENQKALIGALINQKSN</sequence>
<keyword evidence="1" id="KW-0175">Coiled coil</keyword>
<reference evidence="4" key="1">
    <citation type="submission" date="2025-08" db="UniProtKB">
        <authorList>
            <consortium name="RefSeq"/>
        </authorList>
    </citation>
    <scope>IDENTIFICATION</scope>
    <source>
        <tissue evidence="4">Gonads</tissue>
    </source>
</reference>
<feature type="compositionally biased region" description="Basic and acidic residues" evidence="2">
    <location>
        <begin position="147"/>
        <end position="158"/>
    </location>
</feature>
<dbReference type="KEGG" id="lak:106164121"/>
<evidence type="ECO:0000256" key="2">
    <source>
        <dbReference type="SAM" id="MobiDB-lite"/>
    </source>
</evidence>
<dbReference type="PANTHER" id="PTHR37558:SF1">
    <property type="entry name" value="HTH CENPB-TYPE DOMAIN-CONTAINING PROTEIN"/>
    <property type="match status" value="1"/>
</dbReference>
<dbReference type="PANTHER" id="PTHR37558">
    <property type="entry name" value="HTH CENPB-TYPE DOMAIN-CONTAINING PROTEIN"/>
    <property type="match status" value="1"/>
</dbReference>
<dbReference type="Proteomes" id="UP000085678">
    <property type="component" value="Unplaced"/>
</dbReference>
<dbReference type="InParanoid" id="A0A1S3IGI6"/>
<protein>
    <submittedName>
        <fullName evidence="4">Uncharacterized protein LOC106164121</fullName>
    </submittedName>
</protein>
<keyword evidence="3" id="KW-1185">Reference proteome</keyword>
<dbReference type="AlphaFoldDB" id="A0A1S3IGI6"/>